<dbReference type="EnsemblPlants" id="PNT71466">
    <property type="protein sequence ID" value="PNT71466"/>
    <property type="gene ID" value="BRADI_2g27916v3"/>
</dbReference>
<evidence type="ECO:0000313" key="3">
    <source>
        <dbReference type="EnsemblPlants" id="PNT71466"/>
    </source>
</evidence>
<dbReference type="GO" id="GO:0008311">
    <property type="term" value="F:double-stranded DNA 3'-5' DNA exonuclease activity"/>
    <property type="evidence" value="ECO:0000318"/>
    <property type="project" value="GO_Central"/>
</dbReference>
<dbReference type="GO" id="GO:0005634">
    <property type="term" value="C:nucleus"/>
    <property type="evidence" value="ECO:0000318"/>
    <property type="project" value="GO_Central"/>
</dbReference>
<sequence>MRFMVSSVSFTFCSWNVRGLGDNKKCANVLSELLSLNPSAVLIQESKLSDITPFKAYSFLPRSLDHFNFKAAVGSAGGMVSAFSSSHFNISQSTQQSYCLSNFVDTLADPSPIKITNVYVPTDHSLKDDFLLALTNDAPDAQTPWIIMGDFNLLRSHEDKNSGSFRQAEADKFNDTINALALLELPLLDRRFTWTNNRESPILEKIDRVFINNAWNTCFPNFNLSSLTRFTSDH</sequence>
<organism evidence="2">
    <name type="scientific">Brachypodium distachyon</name>
    <name type="common">Purple false brome</name>
    <name type="synonym">Trachynia distachya</name>
    <dbReference type="NCBI Taxonomy" id="15368"/>
    <lineage>
        <taxon>Eukaryota</taxon>
        <taxon>Viridiplantae</taxon>
        <taxon>Streptophyta</taxon>
        <taxon>Embryophyta</taxon>
        <taxon>Tracheophyta</taxon>
        <taxon>Spermatophyta</taxon>
        <taxon>Magnoliopsida</taxon>
        <taxon>Liliopsida</taxon>
        <taxon>Poales</taxon>
        <taxon>Poaceae</taxon>
        <taxon>BOP clade</taxon>
        <taxon>Pooideae</taxon>
        <taxon>Stipodae</taxon>
        <taxon>Brachypodieae</taxon>
        <taxon>Brachypodium</taxon>
    </lineage>
</organism>
<dbReference type="PANTHER" id="PTHR33710:SF71">
    <property type="entry name" value="ENDONUCLEASE_EXONUCLEASE_PHOSPHATASE DOMAIN-CONTAINING PROTEIN"/>
    <property type="match status" value="1"/>
</dbReference>
<dbReference type="InterPro" id="IPR036691">
    <property type="entry name" value="Endo/exonu/phosph_ase_sf"/>
</dbReference>
<proteinExistence type="predicted"/>
<accession>A0A2K2DB04</accession>
<feature type="domain" description="Endonuclease/exonuclease/phosphatase" evidence="1">
    <location>
        <begin position="13"/>
        <end position="234"/>
    </location>
</feature>
<protein>
    <recommendedName>
        <fullName evidence="1">Endonuclease/exonuclease/phosphatase domain-containing protein</fullName>
    </recommendedName>
</protein>
<gene>
    <name evidence="2" type="ORF">BRADI_2g27916v3</name>
</gene>
<dbReference type="Proteomes" id="UP000008810">
    <property type="component" value="Chromosome 2"/>
</dbReference>
<evidence type="ECO:0000259" key="1">
    <source>
        <dbReference type="Pfam" id="PF03372"/>
    </source>
</evidence>
<dbReference type="Gene3D" id="3.60.10.10">
    <property type="entry name" value="Endonuclease/exonuclease/phosphatase"/>
    <property type="match status" value="1"/>
</dbReference>
<keyword evidence="4" id="KW-1185">Reference proteome</keyword>
<dbReference type="SUPFAM" id="SSF56219">
    <property type="entry name" value="DNase I-like"/>
    <property type="match status" value="1"/>
</dbReference>
<dbReference type="GO" id="GO:0006284">
    <property type="term" value="P:base-excision repair"/>
    <property type="evidence" value="ECO:0000318"/>
    <property type="project" value="GO_Central"/>
</dbReference>
<dbReference type="InParanoid" id="A0A2K2DB04"/>
<reference evidence="2" key="2">
    <citation type="submission" date="2017-06" db="EMBL/GenBank/DDBJ databases">
        <title>WGS assembly of Brachypodium distachyon.</title>
        <authorList>
            <consortium name="The International Brachypodium Initiative"/>
            <person name="Lucas S."/>
            <person name="Harmon-Smith M."/>
            <person name="Lail K."/>
            <person name="Tice H."/>
            <person name="Grimwood J."/>
            <person name="Bruce D."/>
            <person name="Barry K."/>
            <person name="Shu S."/>
            <person name="Lindquist E."/>
            <person name="Wang M."/>
            <person name="Pitluck S."/>
            <person name="Vogel J.P."/>
            <person name="Garvin D.F."/>
            <person name="Mockler T.C."/>
            <person name="Schmutz J."/>
            <person name="Rokhsar D."/>
            <person name="Bevan M.W."/>
        </authorList>
    </citation>
    <scope>NUCLEOTIDE SEQUENCE</scope>
    <source>
        <strain evidence="2">Bd21</strain>
    </source>
</reference>
<evidence type="ECO:0000313" key="2">
    <source>
        <dbReference type="EMBL" id="PNT71466.1"/>
    </source>
</evidence>
<dbReference type="GO" id="GO:0008081">
    <property type="term" value="F:phosphoric diester hydrolase activity"/>
    <property type="evidence" value="ECO:0000318"/>
    <property type="project" value="GO_Central"/>
</dbReference>
<dbReference type="InterPro" id="IPR005135">
    <property type="entry name" value="Endo/exonuclease/phosphatase"/>
</dbReference>
<dbReference type="OrthoDB" id="786283at2759"/>
<dbReference type="STRING" id="15368.A0A2K2DB04"/>
<dbReference type="Gramene" id="PNT71466">
    <property type="protein sequence ID" value="PNT71466"/>
    <property type="gene ID" value="BRADI_2g27916v3"/>
</dbReference>
<name>A0A2K2DB04_BRADI</name>
<reference evidence="2 3" key="1">
    <citation type="journal article" date="2010" name="Nature">
        <title>Genome sequencing and analysis of the model grass Brachypodium distachyon.</title>
        <authorList>
            <consortium name="International Brachypodium Initiative"/>
        </authorList>
    </citation>
    <scope>NUCLEOTIDE SEQUENCE [LARGE SCALE GENOMIC DNA]</scope>
    <source>
        <strain evidence="2 3">Bd21</strain>
    </source>
</reference>
<dbReference type="AlphaFoldDB" id="A0A2K2DB04"/>
<reference evidence="3" key="3">
    <citation type="submission" date="2018-08" db="UniProtKB">
        <authorList>
            <consortium name="EnsemblPlants"/>
        </authorList>
    </citation>
    <scope>IDENTIFICATION</scope>
    <source>
        <strain evidence="3">cv. Bd21</strain>
    </source>
</reference>
<dbReference type="Pfam" id="PF03372">
    <property type="entry name" value="Exo_endo_phos"/>
    <property type="match status" value="1"/>
</dbReference>
<dbReference type="GO" id="GO:0003906">
    <property type="term" value="F:DNA-(apurinic or apyrimidinic site) endonuclease activity"/>
    <property type="evidence" value="ECO:0000318"/>
    <property type="project" value="GO_Central"/>
</dbReference>
<dbReference type="PANTHER" id="PTHR33710">
    <property type="entry name" value="BNAC02G09200D PROTEIN"/>
    <property type="match status" value="1"/>
</dbReference>
<feature type="non-terminal residue" evidence="2">
    <location>
        <position position="234"/>
    </location>
</feature>
<dbReference type="EMBL" id="CM000881">
    <property type="protein sequence ID" value="PNT71466.1"/>
    <property type="molecule type" value="Genomic_DNA"/>
</dbReference>
<evidence type="ECO:0000313" key="4">
    <source>
        <dbReference type="Proteomes" id="UP000008810"/>
    </source>
</evidence>